<reference evidence="1 2" key="1">
    <citation type="submission" date="2017-07" db="EMBL/GenBank/DDBJ databases">
        <title>Phenotypical and genomic characterization of a clinical isolate of Shewanella bicestrii sp. nov. producing an extended-spectrum beta-lactamase and a new oxacillinase variant.</title>
        <authorList>
            <person name="Jousset A.B."/>
            <person name="Bonnin R.A."/>
            <person name="Girlich D."/>
            <person name="Dabos L."/>
            <person name="Potron A."/>
            <person name="Dortet L."/>
            <person name="Glaser P."/>
            <person name="Naas T."/>
        </authorList>
    </citation>
    <scope>NUCLEOTIDE SEQUENCE [LARGE SCALE GENOMIC DNA]</scope>
    <source>
        <strain evidence="1 2">JAB-1</strain>
    </source>
</reference>
<organism evidence="1 2">
    <name type="scientific">Shewanella bicestrii</name>
    <dbReference type="NCBI Taxonomy" id="2018305"/>
    <lineage>
        <taxon>Bacteria</taxon>
        <taxon>Pseudomonadati</taxon>
        <taxon>Pseudomonadota</taxon>
        <taxon>Gammaproteobacteria</taxon>
        <taxon>Alteromonadales</taxon>
        <taxon>Shewanellaceae</taxon>
        <taxon>Shewanella</taxon>
    </lineage>
</organism>
<evidence type="ECO:0000313" key="1">
    <source>
        <dbReference type="EMBL" id="ASK67932.1"/>
    </source>
</evidence>
<accession>A0A220UJ38</accession>
<dbReference type="RefSeq" id="WP_089066943.1">
    <property type="nucleotide sequence ID" value="NZ_CP022358.1"/>
</dbReference>
<keyword evidence="2" id="KW-1185">Reference proteome</keyword>
<protein>
    <submittedName>
        <fullName evidence="1">DUF1566 domain-containing protein</fullName>
    </submittedName>
</protein>
<dbReference type="EMBL" id="CP022358">
    <property type="protein sequence ID" value="ASK67932.1"/>
    <property type="molecule type" value="Genomic_DNA"/>
</dbReference>
<proteinExistence type="predicted"/>
<dbReference type="Proteomes" id="UP000198367">
    <property type="component" value="Chromosome"/>
</dbReference>
<dbReference type="AlphaFoldDB" id="A0A220UJ38"/>
<name>A0A220UJ38_9GAMM</name>
<gene>
    <name evidence="1" type="ORF">CF168_03115</name>
</gene>
<sequence length="244" mass="27062">MINPTKIAIFSSAIVLLFLLTECRQKEQIPLCGHVEGTPIDTSFDGGLDNNDRTLASTNCLKIKALYDKSDRQTKWFSSSPSIAVMNALGYLEQDDANNRGDSYAMTFNVQDEFVFGPSRGEYALFRQDGKGVILPGSEAAKGNEAKVGVNGQFDRWCQKLASLEFAGKDNWRRPTEQELNTLYGYGESRAAYQRAQWSSTIPSWSRTVYETEFEVGIISVAPSGYSFRSYANSAKFAVCVAAF</sequence>
<evidence type="ECO:0000313" key="2">
    <source>
        <dbReference type="Proteomes" id="UP000198367"/>
    </source>
</evidence>
<dbReference type="KEGG" id="sbj:CF168_03115"/>